<proteinExistence type="predicted"/>
<protein>
    <submittedName>
        <fullName evidence="1">Uncharacterized protein</fullName>
    </submittedName>
</protein>
<sequence length="77" mass="8738">MRVAHKEGNMKYKNVAELINKWESLMGKEQTLCRLKAMCDYAAECLKEHPHEKCADALDDNMCLLEAVVAEAEALLQ</sequence>
<dbReference type="EMBL" id="PENG01000001">
    <property type="protein sequence ID" value="PJI27552.1"/>
    <property type="molecule type" value="Genomic_DNA"/>
</dbReference>
<organism evidence="1 2">
    <name type="scientific">Prevotella intermedia</name>
    <dbReference type="NCBI Taxonomy" id="28131"/>
    <lineage>
        <taxon>Bacteria</taxon>
        <taxon>Pseudomonadati</taxon>
        <taxon>Bacteroidota</taxon>
        <taxon>Bacteroidia</taxon>
        <taxon>Bacteroidales</taxon>
        <taxon>Prevotellaceae</taxon>
        <taxon>Prevotella</taxon>
    </lineage>
</organism>
<reference evidence="1 2" key="1">
    <citation type="submission" date="2017-11" db="EMBL/GenBank/DDBJ databases">
        <title>Genome sequencing of Prevotella intermedia KCOM 2832.</title>
        <authorList>
            <person name="Kook J.-K."/>
            <person name="Park S.-N."/>
            <person name="Lim Y.K."/>
        </authorList>
    </citation>
    <scope>NUCLEOTIDE SEQUENCE [LARGE SCALE GENOMIC DNA]</scope>
    <source>
        <strain evidence="1 2">KCOM 2832</strain>
    </source>
</reference>
<evidence type="ECO:0000313" key="2">
    <source>
        <dbReference type="Proteomes" id="UP000229884"/>
    </source>
</evidence>
<dbReference type="Proteomes" id="UP000229884">
    <property type="component" value="Unassembled WGS sequence"/>
</dbReference>
<dbReference type="AlphaFoldDB" id="A0A2M8TUH8"/>
<gene>
    <name evidence="1" type="ORF">CTM58_05255</name>
</gene>
<evidence type="ECO:0000313" key="1">
    <source>
        <dbReference type="EMBL" id="PJI27552.1"/>
    </source>
</evidence>
<comment type="caution">
    <text evidence="1">The sequence shown here is derived from an EMBL/GenBank/DDBJ whole genome shotgun (WGS) entry which is preliminary data.</text>
</comment>
<name>A0A2M8TUH8_PREIN</name>
<accession>A0A2M8TUH8</accession>